<feature type="domain" description="Mur ligase central" evidence="1">
    <location>
        <begin position="229"/>
        <end position="385"/>
    </location>
</feature>
<evidence type="ECO:0008006" key="5">
    <source>
        <dbReference type="Google" id="ProtNLM"/>
    </source>
</evidence>
<organism evidence="3 4">
    <name type="scientific">Flavisolibacter tropicus</name>
    <dbReference type="NCBI Taxonomy" id="1492898"/>
    <lineage>
        <taxon>Bacteria</taxon>
        <taxon>Pseudomonadati</taxon>
        <taxon>Bacteroidota</taxon>
        <taxon>Chitinophagia</taxon>
        <taxon>Chitinophagales</taxon>
        <taxon>Chitinophagaceae</taxon>
        <taxon>Flavisolibacter</taxon>
    </lineage>
</organism>
<dbReference type="Pfam" id="PF08245">
    <property type="entry name" value="Mur_ligase_M"/>
    <property type="match status" value="1"/>
</dbReference>
<gene>
    <name evidence="3" type="ORF">SY85_06805</name>
</gene>
<reference evidence="3 4" key="2">
    <citation type="journal article" date="2016" name="Int. J. Syst. Evol. Microbiol.">
        <title>Flavisolibacter tropicus sp. nov., isolated from tropical soil.</title>
        <authorList>
            <person name="Lee J.J."/>
            <person name="Kang M.S."/>
            <person name="Kim G.S."/>
            <person name="Lee C.S."/>
            <person name="Lim S."/>
            <person name="Lee J."/>
            <person name="Roh S.H."/>
            <person name="Kang H."/>
            <person name="Ha J.M."/>
            <person name="Bae S."/>
            <person name="Jung H.Y."/>
            <person name="Kim M.K."/>
        </authorList>
    </citation>
    <scope>NUCLEOTIDE SEQUENCE [LARGE SCALE GENOMIC DNA]</scope>
    <source>
        <strain evidence="3 4">LCS9</strain>
    </source>
</reference>
<dbReference type="InterPro" id="IPR044019">
    <property type="entry name" value="Cyanophycin_syn_N"/>
</dbReference>
<feature type="domain" description="Cyanophycin synthase-like N-terminal" evidence="2">
    <location>
        <begin position="25"/>
        <end position="139"/>
    </location>
</feature>
<evidence type="ECO:0000313" key="3">
    <source>
        <dbReference type="EMBL" id="ANE50251.1"/>
    </source>
</evidence>
<keyword evidence="4" id="KW-1185">Reference proteome</keyword>
<dbReference type="SUPFAM" id="SSF53623">
    <property type="entry name" value="MurD-like peptide ligases, catalytic domain"/>
    <property type="match status" value="1"/>
</dbReference>
<evidence type="ECO:0000313" key="4">
    <source>
        <dbReference type="Proteomes" id="UP000077177"/>
    </source>
</evidence>
<dbReference type="AlphaFoldDB" id="A0A172TT25"/>
<dbReference type="KEGG" id="fla:SY85_06805"/>
<evidence type="ECO:0000259" key="1">
    <source>
        <dbReference type="Pfam" id="PF08245"/>
    </source>
</evidence>
<dbReference type="InterPro" id="IPR013221">
    <property type="entry name" value="Mur_ligase_cen"/>
</dbReference>
<protein>
    <recommendedName>
        <fullName evidence="5">Cyanophycin synthetase</fullName>
    </recommendedName>
</protein>
<name>A0A172TT25_9BACT</name>
<dbReference type="GO" id="GO:0016881">
    <property type="term" value="F:acid-amino acid ligase activity"/>
    <property type="evidence" value="ECO:0007669"/>
    <property type="project" value="InterPro"/>
</dbReference>
<dbReference type="PANTHER" id="PTHR23135:SF18">
    <property type="entry name" value="CYANOPHYCIN SYNTHETASE"/>
    <property type="match status" value="1"/>
</dbReference>
<dbReference type="InterPro" id="IPR036565">
    <property type="entry name" value="Mur-like_cat_sf"/>
</dbReference>
<dbReference type="PATRIC" id="fig|1492898.3.peg.1469"/>
<dbReference type="Gene3D" id="3.40.1190.10">
    <property type="entry name" value="Mur-like, catalytic domain"/>
    <property type="match status" value="1"/>
</dbReference>
<proteinExistence type="predicted"/>
<dbReference type="PANTHER" id="PTHR23135">
    <property type="entry name" value="MUR LIGASE FAMILY MEMBER"/>
    <property type="match status" value="1"/>
</dbReference>
<reference evidence="4" key="1">
    <citation type="submission" date="2015-01" db="EMBL/GenBank/DDBJ databases">
        <title>Flavisolibacter sp./LCS9/ whole genome sequencing.</title>
        <authorList>
            <person name="Kim M.K."/>
            <person name="Srinivasan S."/>
            <person name="Lee J.-J."/>
        </authorList>
    </citation>
    <scope>NUCLEOTIDE SEQUENCE [LARGE SCALE GENOMIC DNA]</scope>
    <source>
        <strain evidence="4">LCS9</strain>
    </source>
</reference>
<sequence>MQIQELKVLKGPNYWSIRRPKLIQMKLDLEDLEYRPSNKIEGFRERIEQLIPTLIEHQCSEGHRGGFFKRVEDGTWMGHIIEHIALEVQSLAGMNCGFGRTRSTGERDGIYNVVFEYDQEEAGIYTTKAAVQIAQALVNGIKYNIEADILALKRIHKENRLPSSLTHLIREASKRNIPYMLLDNNSLIQLGYGNHQKQIHTDRIKPASGILIEDLFAKGNNGRIPIISIAGSRGKTLTSLLIAHIAQAAGKNVGRSTSNYSSIQNHLTFHNNCTERDAAQLVLIDPTVDFAVLPCDHQSILTSGLAFQKCDVAIVTNIISDYVGSNNIRSIEQLVRVIQVVPETVSDQGYAILNADDDLVYKMQEDLSCKIALFSISECNSHIRAHCEKGNKAAILENGFISVLTGSDKVRLMPVEDIPIASDRKNIDFILAAVLSTYLFQDITLENIRQALQTFTPLSTHKPEMLNFSN</sequence>
<dbReference type="Pfam" id="PF18921">
    <property type="entry name" value="Cyanophycin_syn"/>
    <property type="match status" value="1"/>
</dbReference>
<dbReference type="STRING" id="1492898.SY85_06805"/>
<evidence type="ECO:0000259" key="2">
    <source>
        <dbReference type="Pfam" id="PF18921"/>
    </source>
</evidence>
<accession>A0A172TT25</accession>
<dbReference type="Proteomes" id="UP000077177">
    <property type="component" value="Chromosome"/>
</dbReference>
<dbReference type="EMBL" id="CP011390">
    <property type="protein sequence ID" value="ANE50251.1"/>
    <property type="molecule type" value="Genomic_DNA"/>
</dbReference>
<dbReference type="GO" id="GO:0005524">
    <property type="term" value="F:ATP binding"/>
    <property type="evidence" value="ECO:0007669"/>
    <property type="project" value="InterPro"/>
</dbReference>